<feature type="domain" description="G-protein coupled receptors family 1 profile" evidence="11">
    <location>
        <begin position="49"/>
        <end position="289"/>
    </location>
</feature>
<feature type="transmembrane region" description="Helical" evidence="10">
    <location>
        <begin position="517"/>
        <end position="536"/>
    </location>
</feature>
<dbReference type="PANTHER" id="PTHR24249">
    <property type="entry name" value="HISTAMINE RECEPTOR-RELATED G-PROTEIN COUPLED RECEPTOR"/>
    <property type="match status" value="1"/>
</dbReference>
<reference evidence="12 13" key="1">
    <citation type="submission" date="2022-05" db="EMBL/GenBank/DDBJ databases">
        <authorList>
            <consortium name="Genoscope - CEA"/>
            <person name="William W."/>
        </authorList>
    </citation>
    <scope>NUCLEOTIDE SEQUENCE [LARGE SCALE GENOMIC DNA]</scope>
</reference>
<feature type="domain" description="G-protein coupled receptors family 1 profile" evidence="11">
    <location>
        <begin position="414"/>
        <end position="653"/>
    </location>
</feature>
<evidence type="ECO:0000256" key="8">
    <source>
        <dbReference type="ARBA" id="ARBA00023224"/>
    </source>
</evidence>
<dbReference type="PROSITE" id="PS00237">
    <property type="entry name" value="G_PROTEIN_RECEP_F1_1"/>
    <property type="match status" value="1"/>
</dbReference>
<evidence type="ECO:0000256" key="2">
    <source>
        <dbReference type="ARBA" id="ARBA00022475"/>
    </source>
</evidence>
<feature type="transmembrane region" description="Helical" evidence="10">
    <location>
        <begin position="601"/>
        <end position="622"/>
    </location>
</feature>
<evidence type="ECO:0000259" key="11">
    <source>
        <dbReference type="PROSITE" id="PS50262"/>
    </source>
</evidence>
<keyword evidence="5 9" id="KW-0297">G-protein coupled receptor</keyword>
<feature type="transmembrane region" description="Helical" evidence="10">
    <location>
        <begin position="397"/>
        <end position="422"/>
    </location>
</feature>
<evidence type="ECO:0000256" key="1">
    <source>
        <dbReference type="ARBA" id="ARBA00004651"/>
    </source>
</evidence>
<name>A0ABN8QM29_9CNID</name>
<sequence>MSSCEGRSSSETNFTSTERTCIYRTELPPESVVILSIISALASVSGSLGNALVMIAVFKSQNLRSIPDYIISSLAFSDFTVCFIFLPLSIFEFSHYTSQITQQNSAFFIVKNFIGHCSWIASVTNMFIVTIDRFIAVRFPLKYATFASSKTAISAITIVWFISLTFGAVYSRDIGVQSRFIILSYCLILMLCTWVMYVYIFYTAKRQEKRVQTMSPSTESHVFAEQQKAEKKATKTIFTVVGIYALCWLPLLLLPIIVNPSKKELLFKRCFPWVQTVLSCNSALNPYVYCFRSQRYRKHFLKFLGVRKHPNLGLPMVQSHNSRGITGDCPLAAPTDFIRGISAGKLDFFRLDFVSKLFLNGCQQVTSVIMSSTENCTQNETTIQATYINPELSPESVVILTVICVLTSMFGTFGNSLVILAVLKSESLRSIPDFVILSLAFSDFTVCSVYLPLSAYKYNYYTSPISHPDSAFSIVTSFFGHISLIGSVTNMFVVTVDRVIAIRFPLKYPSIMTVKTAMFAIALVWFISFAFGGIYAREIGVSRFIILSYCIILLLVTLSMYAYIFYAARKQENKVHSLNSSTQPNTSTDQQKAEKKAAKTIFTVVGIYGLCWLPLLLLPIIVNPSTKEDLFKRCFPWVQTVLSCNSALNPYVYCLRSRKYRKQFARLLRIKGAENIHSNTASNTYTRH</sequence>
<proteinExistence type="inferred from homology"/>
<feature type="transmembrane region" description="Helical" evidence="10">
    <location>
        <begin position="152"/>
        <end position="170"/>
    </location>
</feature>
<feature type="transmembrane region" description="Helical" evidence="10">
    <location>
        <begin position="33"/>
        <end position="57"/>
    </location>
</feature>
<dbReference type="PANTHER" id="PTHR24249:SF372">
    <property type="entry name" value="G-PROTEIN COUPLED RECEPTORS FAMILY 1 PROFILE DOMAIN-CONTAINING PROTEIN"/>
    <property type="match status" value="1"/>
</dbReference>
<keyword evidence="7 9" id="KW-0675">Receptor</keyword>
<dbReference type="InterPro" id="IPR017452">
    <property type="entry name" value="GPCR_Rhodpsn_7TM"/>
</dbReference>
<feature type="transmembrane region" description="Helical" evidence="10">
    <location>
        <begin position="434"/>
        <end position="451"/>
    </location>
</feature>
<keyword evidence="4 10" id="KW-1133">Transmembrane helix</keyword>
<keyword evidence="3 9" id="KW-0812">Transmembrane</keyword>
<feature type="transmembrane region" description="Helical" evidence="10">
    <location>
        <begin position="69"/>
        <end position="93"/>
    </location>
</feature>
<evidence type="ECO:0000256" key="9">
    <source>
        <dbReference type="RuleBase" id="RU000688"/>
    </source>
</evidence>
<dbReference type="Gene3D" id="1.20.1070.10">
    <property type="entry name" value="Rhodopsin 7-helix transmembrane proteins"/>
    <property type="match status" value="2"/>
</dbReference>
<comment type="subcellular location">
    <subcellularLocation>
        <location evidence="1">Cell membrane</location>
        <topology evidence="1">Multi-pass membrane protein</topology>
    </subcellularLocation>
</comment>
<comment type="caution">
    <text evidence="12">The sequence shown here is derived from an EMBL/GenBank/DDBJ whole genome shotgun (WGS) entry which is preliminary data.</text>
</comment>
<keyword evidence="13" id="KW-1185">Reference proteome</keyword>
<dbReference type="SUPFAM" id="SSF81321">
    <property type="entry name" value="Family A G protein-coupled receptor-like"/>
    <property type="match status" value="2"/>
</dbReference>
<feature type="transmembrane region" description="Helical" evidence="10">
    <location>
        <begin position="237"/>
        <end position="258"/>
    </location>
</feature>
<keyword evidence="8 9" id="KW-0807">Transducer</keyword>
<feature type="transmembrane region" description="Helical" evidence="10">
    <location>
        <begin position="182"/>
        <end position="202"/>
    </location>
</feature>
<evidence type="ECO:0000313" key="12">
    <source>
        <dbReference type="EMBL" id="CAH3165309.1"/>
    </source>
</evidence>
<keyword evidence="2" id="KW-1003">Cell membrane</keyword>
<evidence type="ECO:0000256" key="5">
    <source>
        <dbReference type="ARBA" id="ARBA00023040"/>
    </source>
</evidence>
<evidence type="ECO:0000256" key="6">
    <source>
        <dbReference type="ARBA" id="ARBA00023136"/>
    </source>
</evidence>
<dbReference type="Proteomes" id="UP001159405">
    <property type="component" value="Unassembled WGS sequence"/>
</dbReference>
<evidence type="ECO:0000256" key="3">
    <source>
        <dbReference type="ARBA" id="ARBA00022692"/>
    </source>
</evidence>
<dbReference type="InterPro" id="IPR000276">
    <property type="entry name" value="GPCR_Rhodpsn"/>
</dbReference>
<dbReference type="CDD" id="cd00637">
    <property type="entry name" value="7tm_classA_rhodopsin-like"/>
    <property type="match status" value="2"/>
</dbReference>
<feature type="transmembrane region" description="Helical" evidence="10">
    <location>
        <begin position="471"/>
        <end position="496"/>
    </location>
</feature>
<feature type="transmembrane region" description="Helical" evidence="10">
    <location>
        <begin position="113"/>
        <end position="131"/>
    </location>
</feature>
<keyword evidence="6 10" id="KW-0472">Membrane</keyword>
<evidence type="ECO:0000256" key="10">
    <source>
        <dbReference type="SAM" id="Phobius"/>
    </source>
</evidence>
<evidence type="ECO:0000256" key="4">
    <source>
        <dbReference type="ARBA" id="ARBA00022989"/>
    </source>
</evidence>
<accession>A0ABN8QM29</accession>
<comment type="similarity">
    <text evidence="9">Belongs to the G-protein coupled receptor 1 family.</text>
</comment>
<gene>
    <name evidence="12" type="ORF">PLOB_00007094</name>
</gene>
<organism evidence="12 13">
    <name type="scientific">Porites lobata</name>
    <dbReference type="NCBI Taxonomy" id="104759"/>
    <lineage>
        <taxon>Eukaryota</taxon>
        <taxon>Metazoa</taxon>
        <taxon>Cnidaria</taxon>
        <taxon>Anthozoa</taxon>
        <taxon>Hexacorallia</taxon>
        <taxon>Scleractinia</taxon>
        <taxon>Fungiina</taxon>
        <taxon>Poritidae</taxon>
        <taxon>Porites</taxon>
    </lineage>
</organism>
<protein>
    <recommendedName>
        <fullName evidence="11">G-protein coupled receptors family 1 profile domain-containing protein</fullName>
    </recommendedName>
</protein>
<dbReference type="Pfam" id="PF00001">
    <property type="entry name" value="7tm_1"/>
    <property type="match status" value="4"/>
</dbReference>
<dbReference type="InterPro" id="IPR050569">
    <property type="entry name" value="TAAR"/>
</dbReference>
<evidence type="ECO:0000256" key="7">
    <source>
        <dbReference type="ARBA" id="ARBA00023170"/>
    </source>
</evidence>
<feature type="transmembrane region" description="Helical" evidence="10">
    <location>
        <begin position="634"/>
        <end position="654"/>
    </location>
</feature>
<dbReference type="EMBL" id="CALNXK010000132">
    <property type="protein sequence ID" value="CAH3165309.1"/>
    <property type="molecule type" value="Genomic_DNA"/>
</dbReference>
<dbReference type="SMART" id="SM01381">
    <property type="entry name" value="7TM_GPCR_Srsx"/>
    <property type="match status" value="2"/>
</dbReference>
<dbReference type="PRINTS" id="PR00237">
    <property type="entry name" value="GPCRRHODOPSN"/>
</dbReference>
<feature type="transmembrane region" description="Helical" evidence="10">
    <location>
        <begin position="542"/>
        <end position="566"/>
    </location>
</feature>
<dbReference type="PROSITE" id="PS50262">
    <property type="entry name" value="G_PROTEIN_RECEP_F1_2"/>
    <property type="match status" value="2"/>
</dbReference>
<evidence type="ECO:0000313" key="13">
    <source>
        <dbReference type="Proteomes" id="UP001159405"/>
    </source>
</evidence>